<dbReference type="Gene3D" id="1.25.40.10">
    <property type="entry name" value="Tetratricopeptide repeat domain"/>
    <property type="match status" value="1"/>
</dbReference>
<dbReference type="AlphaFoldDB" id="A0A2S9YQG9"/>
<reference evidence="4 5" key="1">
    <citation type="submission" date="2018-03" db="EMBL/GenBank/DDBJ databases">
        <title>Draft Genome Sequences of the Obligatory Marine Myxobacteria Enhygromyxa salina SWB007.</title>
        <authorList>
            <person name="Poehlein A."/>
            <person name="Moghaddam J.A."/>
            <person name="Harms H."/>
            <person name="Alanjari M."/>
            <person name="Koenig G.M."/>
            <person name="Daniel R."/>
            <person name="Schaeberle T.F."/>
        </authorList>
    </citation>
    <scope>NUCLEOTIDE SEQUENCE [LARGE SCALE GENOMIC DNA]</scope>
    <source>
        <strain evidence="4 5">SWB007</strain>
    </source>
</reference>
<keyword evidence="3" id="KW-0732">Signal</keyword>
<evidence type="ECO:0000256" key="2">
    <source>
        <dbReference type="SAM" id="Phobius"/>
    </source>
</evidence>
<dbReference type="SUPFAM" id="SSF48452">
    <property type="entry name" value="TPR-like"/>
    <property type="match status" value="1"/>
</dbReference>
<name>A0A2S9YQG9_9BACT</name>
<accession>A0A2S9YQG9</accession>
<evidence type="ECO:0000256" key="1">
    <source>
        <dbReference type="SAM" id="MobiDB-lite"/>
    </source>
</evidence>
<feature type="compositionally biased region" description="Low complexity" evidence="1">
    <location>
        <begin position="157"/>
        <end position="172"/>
    </location>
</feature>
<gene>
    <name evidence="4" type="ORF">ENSA7_30470</name>
</gene>
<keyword evidence="2" id="KW-1133">Transmembrane helix</keyword>
<feature type="compositionally biased region" description="Pro residues" evidence="1">
    <location>
        <begin position="25"/>
        <end position="51"/>
    </location>
</feature>
<feature type="region of interest" description="Disordered" evidence="1">
    <location>
        <begin position="25"/>
        <end position="67"/>
    </location>
</feature>
<feature type="transmembrane region" description="Helical" evidence="2">
    <location>
        <begin position="277"/>
        <end position="301"/>
    </location>
</feature>
<dbReference type="InterPro" id="IPR011990">
    <property type="entry name" value="TPR-like_helical_dom_sf"/>
</dbReference>
<dbReference type="EMBL" id="PVNL01000057">
    <property type="protein sequence ID" value="PRQ07337.1"/>
    <property type="molecule type" value="Genomic_DNA"/>
</dbReference>
<keyword evidence="2" id="KW-0812">Transmembrane</keyword>
<dbReference type="Proteomes" id="UP000238823">
    <property type="component" value="Unassembled WGS sequence"/>
</dbReference>
<evidence type="ECO:0000313" key="5">
    <source>
        <dbReference type="Proteomes" id="UP000238823"/>
    </source>
</evidence>
<feature type="chain" id="PRO_5015648690" description="Tetratricopeptide repeat protein" evidence="3">
    <location>
        <begin position="23"/>
        <end position="341"/>
    </location>
</feature>
<sequence>MRSFRVSVALLLTCCVPSVALAQVPPPPSGPVAPQPQPQPTAQPDPQPTAQPQPTGELSEDEKVEQAKQKYMQAEGLANQGRWVEAVPFYEEAYYLVPGKHGFAHKVGVAAWNAGDCDKANSYLKHFLQYGDPEKQGDKFDEAKQILGEISVSGCATPTSTTTTTTTNTSEPTDNDNPLDDSTTVVRQQEAKKAREAKKSEKRGLLVGGAVLTGFGIAGVAVGITGLAIASGSANQLGELSTNQTNSGFPVGDYACRDDDAGCPSQLESRMATGNTLGYVGLIVGGVALGAGAAMLAVYMINKKKSGGGTTASIGKRKVELTALGPSLLPGGAGAVAELRF</sequence>
<feature type="signal peptide" evidence="3">
    <location>
        <begin position="1"/>
        <end position="22"/>
    </location>
</feature>
<proteinExistence type="predicted"/>
<feature type="region of interest" description="Disordered" evidence="1">
    <location>
        <begin position="155"/>
        <end position="182"/>
    </location>
</feature>
<evidence type="ECO:0008006" key="6">
    <source>
        <dbReference type="Google" id="ProtNLM"/>
    </source>
</evidence>
<organism evidence="4 5">
    <name type="scientific">Enhygromyxa salina</name>
    <dbReference type="NCBI Taxonomy" id="215803"/>
    <lineage>
        <taxon>Bacteria</taxon>
        <taxon>Pseudomonadati</taxon>
        <taxon>Myxococcota</taxon>
        <taxon>Polyangia</taxon>
        <taxon>Nannocystales</taxon>
        <taxon>Nannocystaceae</taxon>
        <taxon>Enhygromyxa</taxon>
    </lineage>
</organism>
<protein>
    <recommendedName>
        <fullName evidence="6">Tetratricopeptide repeat protein</fullName>
    </recommendedName>
</protein>
<evidence type="ECO:0000256" key="3">
    <source>
        <dbReference type="SAM" id="SignalP"/>
    </source>
</evidence>
<comment type="caution">
    <text evidence="4">The sequence shown here is derived from an EMBL/GenBank/DDBJ whole genome shotgun (WGS) entry which is preliminary data.</text>
</comment>
<evidence type="ECO:0000313" key="4">
    <source>
        <dbReference type="EMBL" id="PRQ07337.1"/>
    </source>
</evidence>
<keyword evidence="2" id="KW-0472">Membrane</keyword>